<feature type="repeat" description="TNFR-Cys" evidence="1">
    <location>
        <begin position="63"/>
        <end position="102"/>
    </location>
</feature>
<dbReference type="GO" id="GO:2000406">
    <property type="term" value="P:positive regulation of T cell migration"/>
    <property type="evidence" value="ECO:0007669"/>
    <property type="project" value="TreeGrafter"/>
</dbReference>
<dbReference type="GO" id="GO:0046642">
    <property type="term" value="P:negative regulation of alpha-beta T cell proliferation"/>
    <property type="evidence" value="ECO:0007669"/>
    <property type="project" value="TreeGrafter"/>
</dbReference>
<dbReference type="GeneTree" id="ENSGT00950000183126"/>
<reference evidence="3" key="2">
    <citation type="submission" date="2025-09" db="UniProtKB">
        <authorList>
            <consortium name="Ensembl"/>
        </authorList>
    </citation>
    <scope>IDENTIFICATION</scope>
</reference>
<dbReference type="PROSITE" id="PS00652">
    <property type="entry name" value="TNFR_NGFR_1"/>
    <property type="match status" value="2"/>
</dbReference>
<comment type="caution">
    <text evidence="1">Lacks conserved residue(s) required for the propagation of feature annotation.</text>
</comment>
<dbReference type="GO" id="GO:0050829">
    <property type="term" value="P:defense response to Gram-negative bacterium"/>
    <property type="evidence" value="ECO:0007669"/>
    <property type="project" value="TreeGrafter"/>
</dbReference>
<dbReference type="Gene3D" id="2.10.50.10">
    <property type="entry name" value="Tumor Necrosis Factor Receptor, subunit A, domain 2"/>
    <property type="match status" value="6"/>
</dbReference>
<proteinExistence type="predicted"/>
<dbReference type="SUPFAM" id="SSF57586">
    <property type="entry name" value="TNF receptor-like"/>
    <property type="match status" value="5"/>
</dbReference>
<feature type="disulfide bond" evidence="1">
    <location>
        <begin position="81"/>
        <end position="94"/>
    </location>
</feature>
<feature type="domain" description="TNFR-Cys" evidence="2">
    <location>
        <begin position="63"/>
        <end position="102"/>
    </location>
</feature>
<feature type="disulfide bond" evidence="1">
    <location>
        <begin position="105"/>
        <end position="120"/>
    </location>
</feature>
<dbReference type="PROSITE" id="PS50050">
    <property type="entry name" value="TNFR_NGFR_2"/>
    <property type="match status" value="3"/>
</dbReference>
<dbReference type="InterPro" id="IPR001368">
    <property type="entry name" value="TNFR/NGFR_Cys_rich_reg"/>
</dbReference>
<dbReference type="PANTHER" id="PTHR46838:SF1">
    <property type="entry name" value="TUMOR NECROSIS FACTOR RECEPTOR SUPERFAMILY MEMBER 14"/>
    <property type="match status" value="1"/>
</dbReference>
<keyword evidence="1" id="KW-1015">Disulfide bond</keyword>
<dbReference type="PANTHER" id="PTHR46838">
    <property type="entry name" value="TUMOR NECROSIS FACTOR RECEPTOR SUPERFAMILY MEMBER 14"/>
    <property type="match status" value="1"/>
</dbReference>
<reference evidence="3" key="1">
    <citation type="submission" date="2025-08" db="UniProtKB">
        <authorList>
            <consortium name="Ensembl"/>
        </authorList>
    </citation>
    <scope>IDENTIFICATION</scope>
</reference>
<evidence type="ECO:0000313" key="4">
    <source>
        <dbReference type="Proteomes" id="UP000261540"/>
    </source>
</evidence>
<feature type="disulfide bond" evidence="1">
    <location>
        <begin position="84"/>
        <end position="102"/>
    </location>
</feature>
<evidence type="ECO:0000256" key="1">
    <source>
        <dbReference type="PROSITE-ProRule" id="PRU00206"/>
    </source>
</evidence>
<sequence length="260" mass="28284">MTFTDEPNGLTKCKPCTVCDQGLGLKTVRACTHYSDTVCGVLEGHYCINPYKGGCRAANKHTACRPGQFIKQPGLYEFECCPMCPSGHHVQKHCSRNANTTCAPCTGLTFNDEPNGLSHCKLCAVCDQGLGLKTVRACTLTSDTVCGVLEGHYCISTYKGGCRTAHKHTACEPGQFIKQPGTASANTACEDCQENSYSNGSFTSCMPHATCRPGQFIHWMDTECEDCQENTYSNGSFTSCMPCKPGQFIHWMGRTGFVLF</sequence>
<evidence type="ECO:0000259" key="2">
    <source>
        <dbReference type="PROSITE" id="PS50050"/>
    </source>
</evidence>
<dbReference type="Ensembl" id="ENSPKIT00000016714.1">
    <property type="protein sequence ID" value="ENSPKIP00000035777.1"/>
    <property type="gene ID" value="ENSPKIG00000014581.1"/>
</dbReference>
<feature type="domain" description="TNFR-Cys" evidence="2">
    <location>
        <begin position="1"/>
        <end position="39"/>
    </location>
</feature>
<dbReference type="STRING" id="1676925.ENSPKIP00000035777"/>
<dbReference type="GO" id="GO:0009897">
    <property type="term" value="C:external side of plasma membrane"/>
    <property type="evidence" value="ECO:0007669"/>
    <property type="project" value="TreeGrafter"/>
</dbReference>
<feature type="repeat" description="TNFR-Cys" evidence="1">
    <location>
        <begin position="1"/>
        <end position="39"/>
    </location>
</feature>
<dbReference type="GO" id="GO:0050830">
    <property type="term" value="P:defense response to Gram-positive bacterium"/>
    <property type="evidence" value="ECO:0007669"/>
    <property type="project" value="TreeGrafter"/>
</dbReference>
<dbReference type="SMART" id="SM00208">
    <property type="entry name" value="TNFR"/>
    <property type="match status" value="5"/>
</dbReference>
<organism evidence="3 4">
    <name type="scientific">Paramormyrops kingsleyae</name>
    <dbReference type="NCBI Taxonomy" id="1676925"/>
    <lineage>
        <taxon>Eukaryota</taxon>
        <taxon>Metazoa</taxon>
        <taxon>Chordata</taxon>
        <taxon>Craniata</taxon>
        <taxon>Vertebrata</taxon>
        <taxon>Euteleostomi</taxon>
        <taxon>Actinopterygii</taxon>
        <taxon>Neopterygii</taxon>
        <taxon>Teleostei</taxon>
        <taxon>Osteoglossocephala</taxon>
        <taxon>Osteoglossomorpha</taxon>
        <taxon>Osteoglossiformes</taxon>
        <taxon>Mormyridae</taxon>
        <taxon>Paramormyrops</taxon>
    </lineage>
</organism>
<protein>
    <submittedName>
        <fullName evidence="3">Tumor necrosis factor receptor superfamily member 14-like</fullName>
    </submittedName>
</protein>
<name>A0A3B3SYD2_9TELE</name>
<accession>A0A3B3SYD2</accession>
<dbReference type="AlphaFoldDB" id="A0A3B3SYD2"/>
<dbReference type="Proteomes" id="UP000261540">
    <property type="component" value="Unplaced"/>
</dbReference>
<feature type="domain" description="TNFR-Cys" evidence="2">
    <location>
        <begin position="104"/>
        <end position="146"/>
    </location>
</feature>
<feature type="repeat" description="TNFR-Cys" evidence="1">
    <location>
        <begin position="104"/>
        <end position="146"/>
    </location>
</feature>
<evidence type="ECO:0000313" key="3">
    <source>
        <dbReference type="Ensembl" id="ENSPKIP00000035777.1"/>
    </source>
</evidence>
<keyword evidence="4" id="KW-1185">Reference proteome</keyword>
<dbReference type="GO" id="GO:0002720">
    <property type="term" value="P:positive regulation of cytokine production involved in immune response"/>
    <property type="evidence" value="ECO:0007669"/>
    <property type="project" value="TreeGrafter"/>
</dbReference>
<dbReference type="Pfam" id="PF00020">
    <property type="entry name" value="TNFR_c6"/>
    <property type="match status" value="3"/>
</dbReference>